<evidence type="ECO:0000259" key="2">
    <source>
        <dbReference type="Pfam" id="PF13243"/>
    </source>
</evidence>
<dbReference type="OrthoDB" id="269878at2157"/>
<dbReference type="SUPFAM" id="SSF53328">
    <property type="entry name" value="Formyltransferase"/>
    <property type="match status" value="1"/>
</dbReference>
<dbReference type="GO" id="GO:0005975">
    <property type="term" value="P:carbohydrate metabolic process"/>
    <property type="evidence" value="ECO:0007669"/>
    <property type="project" value="InterPro"/>
</dbReference>
<sequence>MFDGISGVSRSLSAGVARGRSAAHAARRQLPALADTGSDEEHLSAAIDWLFRSQDATGGGGSAATYNLVLGWEPPYPETSGYVVPTLYAYGDDHPESEATDRATAMAEWLLSVQRDDGSFPEGTGERGEPNVFNTGQAVFGLVEAYRRTGDEAYADAVRAACDWAVVAQDDDGAWRRYDYEGEVHAYTTRIAWALLEGASVLDDRAETYRNAARRNLEWALESRRPNGWFENAAFVAGDDPDLHTIAYTIRGLLEGGVRLDDDELIDAARGSADVLLELQRRTGALTGRYDADWDGTWYHCLTGNAQMGLVWLRLYELTGEAEYAMAARTAAEFLKRHQSLDGPDPVRGAIPGSYPHVGGYLYLRYPNWATKFFADLLAGLATVSPGEATVETDETNGETETGEAPVTTGENASPEAIATAWESAVTGATATGDDAPFRVCLLFDGEHTERWVAEAIETMLAETNAEISLVVINEDAGLLGSGNVKRGVKYPAYAAYWIASALRPRGGGSERYDDSVHISELTGVDNVEWIRTYPTNVSGLWNEVPEEVVSEIGARSDVVFRRGFGLVRGSLLSATEYGVLSYHHGDPRAYRGGPAGFWEYMHDEETAGTIVQSLTDDLDAGVVRSYRDVDIADCDTLDEIRRELYEGSTGQLAEAVEAVQDERQDPMIVDDLGPVYHPPDLGELAAYARKRYR</sequence>
<dbReference type="Pfam" id="PF13243">
    <property type="entry name" value="SQHop_cyclase_C"/>
    <property type="match status" value="1"/>
</dbReference>
<evidence type="ECO:0000256" key="1">
    <source>
        <dbReference type="SAM" id="MobiDB-lite"/>
    </source>
</evidence>
<dbReference type="AlphaFoldDB" id="M0P651"/>
<dbReference type="InterPro" id="IPR008928">
    <property type="entry name" value="6-hairpin_glycosidase_sf"/>
</dbReference>
<feature type="compositionally biased region" description="Acidic residues" evidence="1">
    <location>
        <begin position="391"/>
        <end position="402"/>
    </location>
</feature>
<protein>
    <recommendedName>
        <fullName evidence="2">Squalene cyclase C-terminal domain-containing protein</fullName>
    </recommendedName>
</protein>
<dbReference type="Gene3D" id="3.40.50.170">
    <property type="entry name" value="Formyl transferase, N-terminal domain"/>
    <property type="match status" value="1"/>
</dbReference>
<dbReference type="STRING" id="1230456.C468_06078"/>
<evidence type="ECO:0000313" key="3">
    <source>
        <dbReference type="EMBL" id="EMA65526.1"/>
    </source>
</evidence>
<dbReference type="SUPFAM" id="SSF48239">
    <property type="entry name" value="Terpenoid cyclases/Protein prenyltransferases"/>
    <property type="match status" value="1"/>
</dbReference>
<dbReference type="InterPro" id="IPR036477">
    <property type="entry name" value="Formyl_transf_N_sf"/>
</dbReference>
<dbReference type="InterPro" id="IPR032696">
    <property type="entry name" value="SQ_cyclase_C"/>
</dbReference>
<feature type="domain" description="Squalene cyclase C-terminal" evidence="2">
    <location>
        <begin position="74"/>
        <end position="250"/>
    </location>
</feature>
<evidence type="ECO:0000313" key="4">
    <source>
        <dbReference type="Proteomes" id="UP000011546"/>
    </source>
</evidence>
<dbReference type="RefSeq" id="WP_008847949.1">
    <property type="nucleotide sequence ID" value="NZ_AOJH01000043.1"/>
</dbReference>
<dbReference type="EMBL" id="AOJH01000043">
    <property type="protein sequence ID" value="EMA65526.1"/>
    <property type="molecule type" value="Genomic_DNA"/>
</dbReference>
<organism evidence="3 4">
    <name type="scientific">Halorubrum kocurii JCM 14978</name>
    <dbReference type="NCBI Taxonomy" id="1230456"/>
    <lineage>
        <taxon>Archaea</taxon>
        <taxon>Methanobacteriati</taxon>
        <taxon>Methanobacteriota</taxon>
        <taxon>Stenosarchaea group</taxon>
        <taxon>Halobacteria</taxon>
        <taxon>Halobacteriales</taxon>
        <taxon>Haloferacaceae</taxon>
        <taxon>Halorubrum</taxon>
    </lineage>
</organism>
<dbReference type="CDD" id="cd00688">
    <property type="entry name" value="ISOPREN_C2_like"/>
    <property type="match status" value="1"/>
</dbReference>
<dbReference type="InterPro" id="IPR008930">
    <property type="entry name" value="Terpenoid_cyclase/PrenylTrfase"/>
</dbReference>
<dbReference type="Gene3D" id="1.50.10.20">
    <property type="match status" value="1"/>
</dbReference>
<gene>
    <name evidence="3" type="ORF">C468_06078</name>
</gene>
<accession>M0P651</accession>
<dbReference type="PATRIC" id="fig|1230456.3.peg.1186"/>
<dbReference type="Proteomes" id="UP000011546">
    <property type="component" value="Unassembled WGS sequence"/>
</dbReference>
<keyword evidence="4" id="KW-1185">Reference proteome</keyword>
<reference evidence="3 4" key="1">
    <citation type="journal article" date="2014" name="PLoS Genet.">
        <title>Phylogenetically driven sequencing of extremely halophilic archaea reveals strategies for static and dynamic osmo-response.</title>
        <authorList>
            <person name="Becker E.A."/>
            <person name="Seitzer P.M."/>
            <person name="Tritt A."/>
            <person name="Larsen D."/>
            <person name="Krusor M."/>
            <person name="Yao A.I."/>
            <person name="Wu D."/>
            <person name="Madern D."/>
            <person name="Eisen J.A."/>
            <person name="Darling A.E."/>
            <person name="Facciotti M.T."/>
        </authorList>
    </citation>
    <scope>NUCLEOTIDE SEQUENCE [LARGE SCALE GENOMIC DNA]</scope>
    <source>
        <strain evidence="3 4">JCM 14978</strain>
    </source>
</reference>
<feature type="region of interest" description="Disordered" evidence="1">
    <location>
        <begin position="388"/>
        <end position="411"/>
    </location>
</feature>
<proteinExistence type="predicted"/>
<name>M0P651_9EURY</name>
<dbReference type="SUPFAM" id="SSF48208">
    <property type="entry name" value="Six-hairpin glycosidases"/>
    <property type="match status" value="1"/>
</dbReference>
<comment type="caution">
    <text evidence="3">The sequence shown here is derived from an EMBL/GenBank/DDBJ whole genome shotgun (WGS) entry which is preliminary data.</text>
</comment>